<feature type="transmembrane region" description="Helical" evidence="8">
    <location>
        <begin position="226"/>
        <end position="250"/>
    </location>
</feature>
<proteinExistence type="predicted"/>
<evidence type="ECO:0000256" key="8">
    <source>
        <dbReference type="SAM" id="Phobius"/>
    </source>
</evidence>
<dbReference type="OrthoDB" id="5241882at2"/>
<name>A0A5A7SHW7_9NOCA</name>
<comment type="subcellular location">
    <subcellularLocation>
        <location evidence="1">Cell membrane</location>
        <topology evidence="1">Multi-pass membrane protein</topology>
    </subcellularLocation>
</comment>
<dbReference type="InterPro" id="IPR050297">
    <property type="entry name" value="LipidA_mod_glycosyltrf_83"/>
</dbReference>
<feature type="domain" description="Glycosyltransferase RgtA/B/C/D-like" evidence="9">
    <location>
        <begin position="85"/>
        <end position="243"/>
    </location>
</feature>
<feature type="transmembrane region" description="Helical" evidence="8">
    <location>
        <begin position="429"/>
        <end position="448"/>
    </location>
</feature>
<dbReference type="Proteomes" id="UP000322244">
    <property type="component" value="Unassembled WGS sequence"/>
</dbReference>
<evidence type="ECO:0000256" key="1">
    <source>
        <dbReference type="ARBA" id="ARBA00004651"/>
    </source>
</evidence>
<protein>
    <submittedName>
        <fullName evidence="11">Uncharacterized protein</fullName>
    </submittedName>
</protein>
<dbReference type="PANTHER" id="PTHR33908">
    <property type="entry name" value="MANNOSYLTRANSFERASE YKCB-RELATED"/>
    <property type="match status" value="1"/>
</dbReference>
<keyword evidence="12" id="KW-1185">Reference proteome</keyword>
<evidence type="ECO:0000259" key="10">
    <source>
        <dbReference type="Pfam" id="PF24878"/>
    </source>
</evidence>
<dbReference type="GO" id="GO:0009103">
    <property type="term" value="P:lipopolysaccharide biosynthetic process"/>
    <property type="evidence" value="ECO:0007669"/>
    <property type="project" value="UniProtKB-ARBA"/>
</dbReference>
<keyword evidence="3" id="KW-0328">Glycosyltransferase</keyword>
<evidence type="ECO:0000256" key="5">
    <source>
        <dbReference type="ARBA" id="ARBA00022692"/>
    </source>
</evidence>
<feature type="transmembrane region" description="Helical" evidence="8">
    <location>
        <begin position="350"/>
        <end position="370"/>
    </location>
</feature>
<evidence type="ECO:0000256" key="3">
    <source>
        <dbReference type="ARBA" id="ARBA00022676"/>
    </source>
</evidence>
<feature type="transmembrane region" description="Helical" evidence="8">
    <location>
        <begin position="159"/>
        <end position="177"/>
    </location>
</feature>
<evidence type="ECO:0000256" key="6">
    <source>
        <dbReference type="ARBA" id="ARBA00022989"/>
    </source>
</evidence>
<feature type="transmembrane region" description="Helical" evidence="8">
    <location>
        <begin position="376"/>
        <end position="397"/>
    </location>
</feature>
<dbReference type="GO" id="GO:0016763">
    <property type="term" value="F:pentosyltransferase activity"/>
    <property type="evidence" value="ECO:0007669"/>
    <property type="project" value="TreeGrafter"/>
</dbReference>
<sequence length="612" mass="64398">MSTAVAADGRSRSASSAALPTEGRRPWVPIALIVIMAVAAASYSWGIASQTPELYYAAAVRSMSMSWHNFFFAAFDPAATVSIDKLPGAFWLQALSVKLFGAHFWALILPQVIEGVLTIFLLFRVVRRLSGTTTAVLAAAVAACMPATVALNRGNISDTLLILLLVLAVDLAASAAIDDKPRNLMFAGFVVGVAFQAKMVQAWLLLPILALMWLCTTPKGALRIRLAWTAGMGAIAAVVSLSWLAVVTVVPVANRPYVDGSQHNSLFEQVFQYNASSRGAGAFDVGAANIDVGNGRTLRDLLVLGPDSRFDHVLGGGGGRMIGWLVPLALICLVWLSVIAWRQGRRDGRVVALVAWGSWLSIHLIVFLAVGTVNGYYLAALTPPIAALIAMGAVELGRVTDRRVLAIGAGLALATVVYGWWLLDSAPSAIRWITAAVGVVLCTAAVLLRGPRSAGLLLLGALVAPAVASASVVWDNFGPLDTPFESSAARDVTQKFLGDASRSAAPLVDKMQSSQGPGVYPFATYSSTIASPFIFATGAEILPIGGFTGTVPSPTVDQLTRIVAAGRVHLVLVTATTDDRVAWVRANCKALDPADSVAGVLPYYCGKPTPQK</sequence>
<evidence type="ECO:0000313" key="12">
    <source>
        <dbReference type="Proteomes" id="UP000322244"/>
    </source>
</evidence>
<dbReference type="PANTHER" id="PTHR33908:SF3">
    <property type="entry name" value="UNDECAPRENYL PHOSPHATE-ALPHA-4-AMINO-4-DEOXY-L-ARABINOSE ARABINOSYL TRANSFERASE"/>
    <property type="match status" value="1"/>
</dbReference>
<evidence type="ECO:0000256" key="7">
    <source>
        <dbReference type="ARBA" id="ARBA00023136"/>
    </source>
</evidence>
<keyword evidence="5 8" id="KW-0812">Transmembrane</keyword>
<keyword evidence="7 8" id="KW-0472">Membrane</keyword>
<evidence type="ECO:0000313" key="11">
    <source>
        <dbReference type="EMBL" id="KAA0024762.1"/>
    </source>
</evidence>
<dbReference type="EMBL" id="VLNY01000001">
    <property type="protein sequence ID" value="KAA0024762.1"/>
    <property type="molecule type" value="Genomic_DNA"/>
</dbReference>
<comment type="caution">
    <text evidence="11">The sequence shown here is derived from an EMBL/GenBank/DDBJ whole genome shotgun (WGS) entry which is preliminary data.</text>
</comment>
<feature type="transmembrane region" description="Helical" evidence="8">
    <location>
        <begin position="27"/>
        <end position="45"/>
    </location>
</feature>
<keyword evidence="2" id="KW-1003">Cell membrane</keyword>
<dbReference type="GO" id="GO:0005886">
    <property type="term" value="C:plasma membrane"/>
    <property type="evidence" value="ECO:0007669"/>
    <property type="project" value="UniProtKB-SubCell"/>
</dbReference>
<evidence type="ECO:0000256" key="2">
    <source>
        <dbReference type="ARBA" id="ARBA00022475"/>
    </source>
</evidence>
<accession>A0A5A7SHW7</accession>
<feature type="transmembrane region" description="Helical" evidence="8">
    <location>
        <begin position="189"/>
        <end position="214"/>
    </location>
</feature>
<reference evidence="11 12" key="1">
    <citation type="submission" date="2019-07" db="EMBL/GenBank/DDBJ databases">
        <title>Rhodococcus cavernicolus sp. nov., isolated from a cave.</title>
        <authorList>
            <person name="Lee S.D."/>
        </authorList>
    </citation>
    <scope>NUCLEOTIDE SEQUENCE [LARGE SCALE GENOMIC DNA]</scope>
    <source>
        <strain evidence="11 12">C1-24</strain>
    </source>
</reference>
<feature type="domain" description="Putative mannosyltransferase YkcA/B-like C-terminal" evidence="10">
    <location>
        <begin position="507"/>
        <end position="587"/>
    </location>
</feature>
<dbReference type="InterPro" id="IPR056785">
    <property type="entry name" value="YkcA/B-like_C"/>
</dbReference>
<evidence type="ECO:0000259" key="9">
    <source>
        <dbReference type="Pfam" id="PF13231"/>
    </source>
</evidence>
<gene>
    <name evidence="11" type="ORF">FOY51_02165</name>
</gene>
<dbReference type="RefSeq" id="WP_149428537.1">
    <property type="nucleotide sequence ID" value="NZ_VLNY01000001.1"/>
</dbReference>
<feature type="transmembrane region" description="Helical" evidence="8">
    <location>
        <begin position="321"/>
        <end position="341"/>
    </location>
</feature>
<feature type="transmembrane region" description="Helical" evidence="8">
    <location>
        <begin position="65"/>
        <end position="83"/>
    </location>
</feature>
<organism evidence="11 12">
    <name type="scientific">Antrihabitans cavernicola</name>
    <dbReference type="NCBI Taxonomy" id="2495913"/>
    <lineage>
        <taxon>Bacteria</taxon>
        <taxon>Bacillati</taxon>
        <taxon>Actinomycetota</taxon>
        <taxon>Actinomycetes</taxon>
        <taxon>Mycobacteriales</taxon>
        <taxon>Nocardiaceae</taxon>
        <taxon>Antrihabitans</taxon>
    </lineage>
</organism>
<dbReference type="GO" id="GO:0010041">
    <property type="term" value="P:response to iron(III) ion"/>
    <property type="evidence" value="ECO:0007669"/>
    <property type="project" value="TreeGrafter"/>
</dbReference>
<dbReference type="AlphaFoldDB" id="A0A5A7SHW7"/>
<evidence type="ECO:0000256" key="4">
    <source>
        <dbReference type="ARBA" id="ARBA00022679"/>
    </source>
</evidence>
<feature type="transmembrane region" description="Helical" evidence="8">
    <location>
        <begin position="455"/>
        <end position="474"/>
    </location>
</feature>
<dbReference type="Pfam" id="PF24878">
    <property type="entry name" value="YkcB_C"/>
    <property type="match status" value="1"/>
</dbReference>
<feature type="transmembrane region" description="Helical" evidence="8">
    <location>
        <begin position="104"/>
        <end position="123"/>
    </location>
</feature>
<keyword evidence="6 8" id="KW-1133">Transmembrane helix</keyword>
<dbReference type="Pfam" id="PF13231">
    <property type="entry name" value="PMT_2"/>
    <property type="match status" value="1"/>
</dbReference>
<keyword evidence="4" id="KW-0808">Transferase</keyword>
<dbReference type="InterPro" id="IPR038731">
    <property type="entry name" value="RgtA/B/C-like"/>
</dbReference>
<feature type="transmembrane region" description="Helical" evidence="8">
    <location>
        <begin position="404"/>
        <end position="423"/>
    </location>
</feature>